<gene>
    <name evidence="1" type="ORF">AZE42_12080</name>
</gene>
<reference evidence="1 2" key="1">
    <citation type="submission" date="2016-03" db="EMBL/GenBank/DDBJ databases">
        <title>Comparative genomics of the ectomycorrhizal sister species Rhizopogon vinicolor and Rhizopogon vesiculosus (Basidiomycota: Boletales) reveals a divergence of the mating type B locus.</title>
        <authorList>
            <person name="Mujic A.B."/>
            <person name="Kuo A."/>
            <person name="Tritt A."/>
            <person name="Lipzen A."/>
            <person name="Chen C."/>
            <person name="Johnson J."/>
            <person name="Sharma A."/>
            <person name="Barry K."/>
            <person name="Grigoriev I.V."/>
            <person name="Spatafora J.W."/>
        </authorList>
    </citation>
    <scope>NUCLEOTIDE SEQUENCE [LARGE SCALE GENOMIC DNA]</scope>
    <source>
        <strain evidence="1 2">AM-OR11-056</strain>
    </source>
</reference>
<dbReference type="EMBL" id="LVVM01006531">
    <property type="protein sequence ID" value="OJA07855.1"/>
    <property type="molecule type" value="Genomic_DNA"/>
</dbReference>
<name>A0A1J8PGY8_9AGAM</name>
<sequence>MQQVVFKVQTTSGNDLDESTFQGLDGPMVVTSGGFKLGFLDQQTVVIPADKIKTRHLEFIFSAYENQMLATGKAEEMKGFQKDLVGQDIYFDSQILMNYFAVHLYRDSLGDQLHRKFYSVFIFIAS</sequence>
<dbReference type="AlphaFoldDB" id="A0A1J8PGY8"/>
<protein>
    <submittedName>
        <fullName evidence="1">Uncharacterized protein</fullName>
    </submittedName>
</protein>
<organism evidence="1 2">
    <name type="scientific">Rhizopogon vesiculosus</name>
    <dbReference type="NCBI Taxonomy" id="180088"/>
    <lineage>
        <taxon>Eukaryota</taxon>
        <taxon>Fungi</taxon>
        <taxon>Dikarya</taxon>
        <taxon>Basidiomycota</taxon>
        <taxon>Agaricomycotina</taxon>
        <taxon>Agaricomycetes</taxon>
        <taxon>Agaricomycetidae</taxon>
        <taxon>Boletales</taxon>
        <taxon>Suillineae</taxon>
        <taxon>Rhizopogonaceae</taxon>
        <taxon>Rhizopogon</taxon>
    </lineage>
</organism>
<dbReference type="Proteomes" id="UP000183567">
    <property type="component" value="Unassembled WGS sequence"/>
</dbReference>
<proteinExistence type="predicted"/>
<comment type="caution">
    <text evidence="1">The sequence shown here is derived from an EMBL/GenBank/DDBJ whole genome shotgun (WGS) entry which is preliminary data.</text>
</comment>
<keyword evidence="2" id="KW-1185">Reference proteome</keyword>
<accession>A0A1J8PGY8</accession>
<evidence type="ECO:0000313" key="1">
    <source>
        <dbReference type="EMBL" id="OJA07855.1"/>
    </source>
</evidence>
<evidence type="ECO:0000313" key="2">
    <source>
        <dbReference type="Proteomes" id="UP000183567"/>
    </source>
</evidence>
<dbReference type="OrthoDB" id="2909316at2759"/>